<comment type="subcellular location">
    <subcellularLocation>
        <location evidence="1">Cytoplasm</location>
    </subcellularLocation>
</comment>
<evidence type="ECO:0000256" key="2">
    <source>
        <dbReference type="ARBA" id="ARBA00008226"/>
    </source>
</evidence>
<dbReference type="InterPro" id="IPR012675">
    <property type="entry name" value="Beta-grasp_dom_sf"/>
</dbReference>
<keyword evidence="7" id="KW-0862">Zinc</keyword>
<dbReference type="NCBIfam" id="TIGR00418">
    <property type="entry name" value="thrS"/>
    <property type="match status" value="1"/>
</dbReference>
<dbReference type="SUPFAM" id="SSF81271">
    <property type="entry name" value="TGS-like"/>
    <property type="match status" value="1"/>
</dbReference>
<comment type="catalytic activity">
    <reaction evidence="12">
        <text>tRNA(Thr) + L-threonine + ATP = L-threonyl-tRNA(Thr) + AMP + diphosphate + H(+)</text>
        <dbReference type="Rhea" id="RHEA:24624"/>
        <dbReference type="Rhea" id="RHEA-COMP:9670"/>
        <dbReference type="Rhea" id="RHEA-COMP:9704"/>
        <dbReference type="ChEBI" id="CHEBI:15378"/>
        <dbReference type="ChEBI" id="CHEBI:30616"/>
        <dbReference type="ChEBI" id="CHEBI:33019"/>
        <dbReference type="ChEBI" id="CHEBI:57926"/>
        <dbReference type="ChEBI" id="CHEBI:78442"/>
        <dbReference type="ChEBI" id="CHEBI:78534"/>
        <dbReference type="ChEBI" id="CHEBI:456215"/>
        <dbReference type="EC" id="6.1.1.3"/>
    </reaction>
</comment>
<keyword evidence="5" id="KW-0479">Metal-binding</keyword>
<evidence type="ECO:0000256" key="9">
    <source>
        <dbReference type="ARBA" id="ARBA00022917"/>
    </source>
</evidence>
<name>A0AAW1YPF5_RUBAR</name>
<dbReference type="InterPro" id="IPR004154">
    <property type="entry name" value="Anticodon-bd"/>
</dbReference>
<dbReference type="Pfam" id="PF00587">
    <property type="entry name" value="tRNA-synt_2b"/>
    <property type="match status" value="1"/>
</dbReference>
<dbReference type="GO" id="GO:0005739">
    <property type="term" value="C:mitochondrion"/>
    <property type="evidence" value="ECO:0007669"/>
    <property type="project" value="TreeGrafter"/>
</dbReference>
<evidence type="ECO:0000259" key="13">
    <source>
        <dbReference type="PROSITE" id="PS50862"/>
    </source>
</evidence>
<accession>A0AAW1YPF5</accession>
<dbReference type="SUPFAM" id="SSF55681">
    <property type="entry name" value="Class II aaRS and biotin synthetases"/>
    <property type="match status" value="1"/>
</dbReference>
<sequence length="690" mass="80018">MEHQKPTSMAKDESYLDSVLAKRIKLFESIQAQQRADRQSLPSDPIKITMPDGKVKEGIKWITSPFDIASDISKSLASNALISEVNGVLWDMNRPLEANSRIKFFTLDEFDDEEEVRNTFWHSSAHILGKALELQLECELCICPFDSTRFNRKEGFYYDSFSQDLSLNDEHFKHMQAIVEKVVKFQLPFQRVEVSRQQALDIFYDNKFKVEIISALPGDKNITLYRCGSFVEMCPGPLIPNASFVKAFGCLKASSANWRSKRDCEGFQRVYGISYPHKERLQAHVQQLEEAKNYDHGVLGTKQELFFCHPLSPGSWFFLPKGTRIYKKLMDFIKYQHKKRGYDEVISPNMFNMQLWEKSGHAEKYKENMFALEIEKQEFGLKSMNSPVHCLIFQHRLRSYRELPLRMVDFGVLHWNEAGSTLTELTSVRRLQQDDAHIFCRESQVKDEVRGVLDFIKDTYDTFGLPYNLMLSKRPENYIEDLAKWEKAETALKEALLMLDMPWKVKEMDGASQGPKIHITVSDAFDREHQLATVHVDLQLPARFELYYIAEGEEGKREMPVIIGTTVLGSAERMFALLLEHYKGNWPFWLSPCQAIVCPDTNISMPYALQVRDQIHQAGYYVDVDTSDGTIQEKLQRVELAQYNFIVFVDDRAKTRQVILKARDEDDFMAMNVDSLLQFFKKKSFPLVVK</sequence>
<feature type="domain" description="TGS" evidence="14">
    <location>
        <begin position="44"/>
        <end position="106"/>
    </location>
</feature>
<dbReference type="FunFam" id="3.10.20.30:FF:000006">
    <property type="entry name" value="Threonine--tRNA ligase, cytoplasmic"/>
    <property type="match status" value="1"/>
</dbReference>
<dbReference type="InterPro" id="IPR018163">
    <property type="entry name" value="Thr/Ala-tRNA-synth_IIc_edit"/>
</dbReference>
<keyword evidence="9" id="KW-0648">Protein biosynthesis</keyword>
<protein>
    <recommendedName>
        <fullName evidence="3">threonine--tRNA ligase</fullName>
        <ecNumber evidence="3">6.1.1.3</ecNumber>
    </recommendedName>
    <alternativeName>
        <fullName evidence="11">Threonyl-tRNA synthetase</fullName>
    </alternativeName>
</protein>
<dbReference type="InterPro" id="IPR012947">
    <property type="entry name" value="tRNA_SAD"/>
</dbReference>
<evidence type="ECO:0000256" key="12">
    <source>
        <dbReference type="ARBA" id="ARBA00049515"/>
    </source>
</evidence>
<dbReference type="Pfam" id="PF02824">
    <property type="entry name" value="TGS"/>
    <property type="match status" value="1"/>
</dbReference>
<dbReference type="InterPro" id="IPR002314">
    <property type="entry name" value="aa-tRNA-synt_IIb"/>
</dbReference>
<dbReference type="GO" id="GO:0005524">
    <property type="term" value="F:ATP binding"/>
    <property type="evidence" value="ECO:0007669"/>
    <property type="project" value="UniProtKB-KW"/>
</dbReference>
<dbReference type="InterPro" id="IPR002320">
    <property type="entry name" value="Thr-tRNA-ligase_IIa"/>
</dbReference>
<dbReference type="PROSITE" id="PS51880">
    <property type="entry name" value="TGS"/>
    <property type="match status" value="1"/>
</dbReference>
<dbReference type="Gene3D" id="3.40.50.800">
    <property type="entry name" value="Anticodon-binding domain"/>
    <property type="match status" value="1"/>
</dbReference>
<dbReference type="FunFam" id="3.30.930.10:FF:000002">
    <property type="entry name" value="Threonine--tRNA ligase"/>
    <property type="match status" value="1"/>
</dbReference>
<evidence type="ECO:0000313" key="15">
    <source>
        <dbReference type="EMBL" id="KAK9950610.1"/>
    </source>
</evidence>
<dbReference type="PANTHER" id="PTHR11451">
    <property type="entry name" value="THREONINE-TRNA LIGASE"/>
    <property type="match status" value="1"/>
</dbReference>
<keyword evidence="6" id="KW-0547">Nucleotide-binding</keyword>
<evidence type="ECO:0000256" key="4">
    <source>
        <dbReference type="ARBA" id="ARBA00022598"/>
    </source>
</evidence>
<dbReference type="SMART" id="SM00863">
    <property type="entry name" value="tRNA_SAD"/>
    <property type="match status" value="1"/>
</dbReference>
<proteinExistence type="inferred from homology"/>
<dbReference type="InterPro" id="IPR036621">
    <property type="entry name" value="Anticodon-bd_dom_sf"/>
</dbReference>
<dbReference type="PROSITE" id="PS50862">
    <property type="entry name" value="AA_TRNA_LIGASE_II"/>
    <property type="match status" value="1"/>
</dbReference>
<dbReference type="EC" id="6.1.1.3" evidence="3"/>
<evidence type="ECO:0000256" key="7">
    <source>
        <dbReference type="ARBA" id="ARBA00022833"/>
    </source>
</evidence>
<dbReference type="Gene3D" id="3.30.930.10">
    <property type="entry name" value="Bira Bifunctional Protein, Domain 2"/>
    <property type="match status" value="1"/>
</dbReference>
<reference evidence="15 16" key="1">
    <citation type="journal article" date="2023" name="G3 (Bethesda)">
        <title>A chromosome-length genome assembly and annotation of blackberry (Rubus argutus, cv. 'Hillquist').</title>
        <authorList>
            <person name="Bruna T."/>
            <person name="Aryal R."/>
            <person name="Dudchenko O."/>
            <person name="Sargent D.J."/>
            <person name="Mead D."/>
            <person name="Buti M."/>
            <person name="Cavallini A."/>
            <person name="Hytonen T."/>
            <person name="Andres J."/>
            <person name="Pham M."/>
            <person name="Weisz D."/>
            <person name="Mascagni F."/>
            <person name="Usai G."/>
            <person name="Natali L."/>
            <person name="Bassil N."/>
            <person name="Fernandez G.E."/>
            <person name="Lomsadze A."/>
            <person name="Armour M."/>
            <person name="Olukolu B."/>
            <person name="Poorten T."/>
            <person name="Britton C."/>
            <person name="Davik J."/>
            <person name="Ashrafi H."/>
            <person name="Aiden E.L."/>
            <person name="Borodovsky M."/>
            <person name="Worthington M."/>
        </authorList>
    </citation>
    <scope>NUCLEOTIDE SEQUENCE [LARGE SCALE GENOMIC DNA]</scope>
    <source>
        <strain evidence="15">PI 553951</strain>
    </source>
</reference>
<dbReference type="GO" id="GO:0009507">
    <property type="term" value="C:chloroplast"/>
    <property type="evidence" value="ECO:0007669"/>
    <property type="project" value="TreeGrafter"/>
</dbReference>
<comment type="caution">
    <text evidence="15">The sequence shown here is derived from an EMBL/GenBank/DDBJ whole genome shotgun (WGS) entry which is preliminary data.</text>
</comment>
<dbReference type="InterPro" id="IPR006195">
    <property type="entry name" value="aa-tRNA-synth_II"/>
</dbReference>
<evidence type="ECO:0000256" key="3">
    <source>
        <dbReference type="ARBA" id="ARBA00013163"/>
    </source>
</evidence>
<dbReference type="SUPFAM" id="SSF52954">
    <property type="entry name" value="Class II aaRS ABD-related"/>
    <property type="match status" value="1"/>
</dbReference>
<dbReference type="Proteomes" id="UP001457282">
    <property type="component" value="Unassembled WGS sequence"/>
</dbReference>
<dbReference type="InterPro" id="IPR004095">
    <property type="entry name" value="TGS"/>
</dbReference>
<dbReference type="InterPro" id="IPR012676">
    <property type="entry name" value="TGS-like"/>
</dbReference>
<evidence type="ECO:0000256" key="8">
    <source>
        <dbReference type="ARBA" id="ARBA00022840"/>
    </source>
</evidence>
<dbReference type="GO" id="GO:0006435">
    <property type="term" value="P:threonyl-tRNA aminoacylation"/>
    <property type="evidence" value="ECO:0007669"/>
    <property type="project" value="InterPro"/>
</dbReference>
<evidence type="ECO:0000256" key="1">
    <source>
        <dbReference type="ARBA" id="ARBA00004496"/>
    </source>
</evidence>
<dbReference type="InterPro" id="IPR045864">
    <property type="entry name" value="aa-tRNA-synth_II/BPL/LPL"/>
</dbReference>
<keyword evidence="10" id="KW-0030">Aminoacyl-tRNA synthetase</keyword>
<dbReference type="CDD" id="cd01667">
    <property type="entry name" value="TGS_ThrRS"/>
    <property type="match status" value="1"/>
</dbReference>
<dbReference type="Pfam" id="PF03129">
    <property type="entry name" value="HGTP_anticodon"/>
    <property type="match status" value="1"/>
</dbReference>
<keyword evidence="4" id="KW-0436">Ligase</keyword>
<keyword evidence="8" id="KW-0067">ATP-binding</keyword>
<dbReference type="GO" id="GO:0046872">
    <property type="term" value="F:metal ion binding"/>
    <property type="evidence" value="ECO:0007669"/>
    <property type="project" value="UniProtKB-KW"/>
</dbReference>
<evidence type="ECO:0000259" key="14">
    <source>
        <dbReference type="PROSITE" id="PS51880"/>
    </source>
</evidence>
<dbReference type="Gene3D" id="3.10.20.30">
    <property type="match status" value="1"/>
</dbReference>
<evidence type="ECO:0000256" key="5">
    <source>
        <dbReference type="ARBA" id="ARBA00022723"/>
    </source>
</evidence>
<evidence type="ECO:0000256" key="10">
    <source>
        <dbReference type="ARBA" id="ARBA00023146"/>
    </source>
</evidence>
<evidence type="ECO:0000256" key="6">
    <source>
        <dbReference type="ARBA" id="ARBA00022741"/>
    </source>
</evidence>
<dbReference type="FunFam" id="3.30.980.10:FF:000005">
    <property type="entry name" value="Threonyl-tRNA synthetase, mitochondrial"/>
    <property type="match status" value="1"/>
</dbReference>
<evidence type="ECO:0000313" key="16">
    <source>
        <dbReference type="Proteomes" id="UP001457282"/>
    </source>
</evidence>
<dbReference type="Gene3D" id="3.30.980.10">
    <property type="entry name" value="Threonyl-trna Synthetase, Chain A, domain 2"/>
    <property type="match status" value="1"/>
</dbReference>
<dbReference type="PRINTS" id="PR01047">
    <property type="entry name" value="TRNASYNTHTHR"/>
</dbReference>
<dbReference type="CDD" id="cd00771">
    <property type="entry name" value="ThrRS_core"/>
    <property type="match status" value="1"/>
</dbReference>
<dbReference type="InterPro" id="IPR033728">
    <property type="entry name" value="ThrRS_core"/>
</dbReference>
<dbReference type="SUPFAM" id="SSF55186">
    <property type="entry name" value="ThrRS/AlaRS common domain"/>
    <property type="match status" value="1"/>
</dbReference>
<organism evidence="15 16">
    <name type="scientific">Rubus argutus</name>
    <name type="common">Southern blackberry</name>
    <dbReference type="NCBI Taxonomy" id="59490"/>
    <lineage>
        <taxon>Eukaryota</taxon>
        <taxon>Viridiplantae</taxon>
        <taxon>Streptophyta</taxon>
        <taxon>Embryophyta</taxon>
        <taxon>Tracheophyta</taxon>
        <taxon>Spermatophyta</taxon>
        <taxon>Magnoliopsida</taxon>
        <taxon>eudicotyledons</taxon>
        <taxon>Gunneridae</taxon>
        <taxon>Pentapetalae</taxon>
        <taxon>rosids</taxon>
        <taxon>fabids</taxon>
        <taxon>Rosales</taxon>
        <taxon>Rosaceae</taxon>
        <taxon>Rosoideae</taxon>
        <taxon>Rosoideae incertae sedis</taxon>
        <taxon>Rubus</taxon>
    </lineage>
</organism>
<dbReference type="Pfam" id="PF07973">
    <property type="entry name" value="tRNA_SAD"/>
    <property type="match status" value="1"/>
</dbReference>
<dbReference type="PANTHER" id="PTHR11451:SF46">
    <property type="entry name" value="THREONINE--TRNA LIGASE"/>
    <property type="match status" value="1"/>
</dbReference>
<dbReference type="AlphaFoldDB" id="A0AAW1YPF5"/>
<evidence type="ECO:0000256" key="11">
    <source>
        <dbReference type="ARBA" id="ARBA00031900"/>
    </source>
</evidence>
<comment type="similarity">
    <text evidence="2">Belongs to the class-II aminoacyl-tRNA synthetase family.</text>
</comment>
<keyword evidence="16" id="KW-1185">Reference proteome</keyword>
<gene>
    <name evidence="15" type="ORF">M0R45_006091</name>
</gene>
<dbReference type="EMBL" id="JBEDUW010000001">
    <property type="protein sequence ID" value="KAK9950610.1"/>
    <property type="molecule type" value="Genomic_DNA"/>
</dbReference>
<feature type="domain" description="Aminoacyl-transfer RNA synthetases class-II family profile" evidence="13">
    <location>
        <begin position="320"/>
        <end position="587"/>
    </location>
</feature>
<dbReference type="GO" id="GO:0004829">
    <property type="term" value="F:threonine-tRNA ligase activity"/>
    <property type="evidence" value="ECO:0007669"/>
    <property type="project" value="UniProtKB-EC"/>
</dbReference>